<feature type="compositionally biased region" description="Polar residues" evidence="1">
    <location>
        <begin position="39"/>
        <end position="51"/>
    </location>
</feature>
<protein>
    <submittedName>
        <fullName evidence="2">Uncharacterized protein</fullName>
    </submittedName>
</protein>
<organism evidence="2 3">
    <name type="scientific">Parathielavia hyrcaniae</name>
    <dbReference type="NCBI Taxonomy" id="113614"/>
    <lineage>
        <taxon>Eukaryota</taxon>
        <taxon>Fungi</taxon>
        <taxon>Dikarya</taxon>
        <taxon>Ascomycota</taxon>
        <taxon>Pezizomycotina</taxon>
        <taxon>Sordariomycetes</taxon>
        <taxon>Sordariomycetidae</taxon>
        <taxon>Sordariales</taxon>
        <taxon>Chaetomiaceae</taxon>
        <taxon>Parathielavia</taxon>
    </lineage>
</organism>
<feature type="compositionally biased region" description="Polar residues" evidence="1">
    <location>
        <begin position="1"/>
        <end position="14"/>
    </location>
</feature>
<proteinExistence type="predicted"/>
<dbReference type="EMBL" id="MU863624">
    <property type="protein sequence ID" value="KAK4106415.1"/>
    <property type="molecule type" value="Genomic_DNA"/>
</dbReference>
<evidence type="ECO:0000313" key="3">
    <source>
        <dbReference type="Proteomes" id="UP001305647"/>
    </source>
</evidence>
<feature type="region of interest" description="Disordered" evidence="1">
    <location>
        <begin position="1"/>
        <end position="58"/>
    </location>
</feature>
<dbReference type="Proteomes" id="UP001305647">
    <property type="component" value="Unassembled WGS sequence"/>
</dbReference>
<accession>A0AAN6QDV5</accession>
<evidence type="ECO:0000313" key="2">
    <source>
        <dbReference type="EMBL" id="KAK4106415.1"/>
    </source>
</evidence>
<name>A0AAN6QDV5_9PEZI</name>
<feature type="region of interest" description="Disordered" evidence="1">
    <location>
        <begin position="145"/>
        <end position="284"/>
    </location>
</feature>
<sequence>MTQPKTTPGRNTSLLLGEKENSASNFQIGNYRGAEAPSGDSTKSRSLSSPIPSAPGILVGDMQSCREQLPTPWGSRSRLIYLRMLDLRVSCLPDLPPSALRAASFQPGHQHAGLPISEVVQMHPFQQNLTVSSSYKSHRLTIPEPSTAIPAFPRSLSSPLTESRTHQNVSLSHTTNSRPGHARRRPRIPTDARQHLPRRPLLARQQDSSHHGRRAGPRHHARRRRARSRWARRMPRHPPGAGSSRVGNAPKDGAGVRAGALVPAGGRDGRGGAGGRLRRDRRRVGRARRRLPRLRRVRGHPAKGARARVLAGRL</sequence>
<dbReference type="AlphaFoldDB" id="A0AAN6QDV5"/>
<feature type="compositionally biased region" description="Basic residues" evidence="1">
    <location>
        <begin position="211"/>
        <end position="236"/>
    </location>
</feature>
<comment type="caution">
    <text evidence="2">The sequence shown here is derived from an EMBL/GenBank/DDBJ whole genome shotgun (WGS) entry which is preliminary data.</text>
</comment>
<feature type="compositionally biased region" description="Polar residues" evidence="1">
    <location>
        <begin position="155"/>
        <end position="178"/>
    </location>
</feature>
<reference evidence="2" key="2">
    <citation type="submission" date="2023-05" db="EMBL/GenBank/DDBJ databases">
        <authorList>
            <consortium name="Lawrence Berkeley National Laboratory"/>
            <person name="Steindorff A."/>
            <person name="Hensen N."/>
            <person name="Bonometti L."/>
            <person name="Westerberg I."/>
            <person name="Brannstrom I.O."/>
            <person name="Guillou S."/>
            <person name="Cros-Aarteil S."/>
            <person name="Calhoun S."/>
            <person name="Haridas S."/>
            <person name="Kuo A."/>
            <person name="Mondo S."/>
            <person name="Pangilinan J."/>
            <person name="Riley R."/>
            <person name="Labutti K."/>
            <person name="Andreopoulos B."/>
            <person name="Lipzen A."/>
            <person name="Chen C."/>
            <person name="Yanf M."/>
            <person name="Daum C."/>
            <person name="Ng V."/>
            <person name="Clum A."/>
            <person name="Ohm R."/>
            <person name="Martin F."/>
            <person name="Silar P."/>
            <person name="Natvig D."/>
            <person name="Lalanne C."/>
            <person name="Gautier V."/>
            <person name="Ament-Velasquez S.L."/>
            <person name="Kruys A."/>
            <person name="Hutchinson M.I."/>
            <person name="Powell A.J."/>
            <person name="Barry K."/>
            <person name="Miller A.N."/>
            <person name="Grigoriev I.V."/>
            <person name="Debuchy R."/>
            <person name="Gladieux P."/>
            <person name="Thoren M.H."/>
            <person name="Johannesson H."/>
        </authorList>
    </citation>
    <scope>NUCLEOTIDE SEQUENCE</scope>
    <source>
        <strain evidence="2">CBS 757.83</strain>
    </source>
</reference>
<reference evidence="2" key="1">
    <citation type="journal article" date="2023" name="Mol. Phylogenet. Evol.">
        <title>Genome-scale phylogeny and comparative genomics of the fungal order Sordariales.</title>
        <authorList>
            <person name="Hensen N."/>
            <person name="Bonometti L."/>
            <person name="Westerberg I."/>
            <person name="Brannstrom I.O."/>
            <person name="Guillou S."/>
            <person name="Cros-Aarteil S."/>
            <person name="Calhoun S."/>
            <person name="Haridas S."/>
            <person name="Kuo A."/>
            <person name="Mondo S."/>
            <person name="Pangilinan J."/>
            <person name="Riley R."/>
            <person name="LaButti K."/>
            <person name="Andreopoulos B."/>
            <person name="Lipzen A."/>
            <person name="Chen C."/>
            <person name="Yan M."/>
            <person name="Daum C."/>
            <person name="Ng V."/>
            <person name="Clum A."/>
            <person name="Steindorff A."/>
            <person name="Ohm R.A."/>
            <person name="Martin F."/>
            <person name="Silar P."/>
            <person name="Natvig D.O."/>
            <person name="Lalanne C."/>
            <person name="Gautier V."/>
            <person name="Ament-Velasquez S.L."/>
            <person name="Kruys A."/>
            <person name="Hutchinson M.I."/>
            <person name="Powell A.J."/>
            <person name="Barry K."/>
            <person name="Miller A.N."/>
            <person name="Grigoriev I.V."/>
            <person name="Debuchy R."/>
            <person name="Gladieux P."/>
            <person name="Hiltunen Thoren M."/>
            <person name="Johannesson H."/>
        </authorList>
    </citation>
    <scope>NUCLEOTIDE SEQUENCE</scope>
    <source>
        <strain evidence="2">CBS 757.83</strain>
    </source>
</reference>
<evidence type="ECO:0000256" key="1">
    <source>
        <dbReference type="SAM" id="MobiDB-lite"/>
    </source>
</evidence>
<keyword evidence="3" id="KW-1185">Reference proteome</keyword>
<gene>
    <name evidence="2" type="ORF">N658DRAFT_18457</name>
</gene>